<comment type="caution">
    <text evidence="3">The sequence shown here is derived from an EMBL/GenBank/DDBJ whole genome shotgun (WGS) entry which is preliminary data.</text>
</comment>
<dbReference type="Proteomes" id="UP000620046">
    <property type="component" value="Unassembled WGS sequence"/>
</dbReference>
<name>A0ABQ1FLL1_9GAMM</name>
<dbReference type="InterPro" id="IPR010657">
    <property type="entry name" value="ImpA_N"/>
</dbReference>
<dbReference type="PANTHER" id="PTHR37951">
    <property type="entry name" value="CYTOPLASMIC PROTEIN-RELATED"/>
    <property type="match status" value="1"/>
</dbReference>
<reference evidence="4" key="1">
    <citation type="journal article" date="2019" name="Int. J. Syst. Evol. Microbiol.">
        <title>The Global Catalogue of Microorganisms (GCM) 10K type strain sequencing project: providing services to taxonomists for standard genome sequencing and annotation.</title>
        <authorList>
            <consortium name="The Broad Institute Genomics Platform"/>
            <consortium name="The Broad Institute Genome Sequencing Center for Infectious Disease"/>
            <person name="Wu L."/>
            <person name="Ma J."/>
        </authorList>
    </citation>
    <scope>NUCLEOTIDE SEQUENCE [LARGE SCALE GENOMIC DNA]</scope>
    <source>
        <strain evidence="4">CGMCC 1.15439</strain>
    </source>
</reference>
<keyword evidence="4" id="KW-1185">Reference proteome</keyword>
<gene>
    <name evidence="3" type="ORF">GCM10010981_06320</name>
</gene>
<dbReference type="NCBIfam" id="TIGR03363">
    <property type="entry name" value="VI_chp_8"/>
    <property type="match status" value="1"/>
</dbReference>
<accession>A0ABQ1FLL1</accession>
<dbReference type="Pfam" id="PF06812">
    <property type="entry name" value="ImpA_N"/>
    <property type="match status" value="1"/>
</dbReference>
<proteinExistence type="predicted"/>
<evidence type="ECO:0000256" key="1">
    <source>
        <dbReference type="SAM" id="MobiDB-lite"/>
    </source>
</evidence>
<sequence>MNKPAVMQNDTAPPETAMVFDDNGYFEAHLGTSLARLLAPIDAVAPAGLPVRGSMMYRMVEQARRGDDASLPMGSWAVELKRANWPKVSRLIGDILAGSAKDLQLASWLLEAEIQQRGYAAIAPCIALMQGLCETCWDGLHPQGDHGDFDARINIVRWVNEKLLRTLSLVPLVGEDEQSASWSDWELAHHYERLSAANGELPPEAEEAATLDDLHKLLASARSSELRERHAELMAAHRAIEAFEQCLRRQLAQEAPTLSKLDALLTSVHAPIRAELSRREASLPRPPIAGQADDDDAEASDVENDLNDRDRAYRVLADIAEFLARIEPHSPVPYLLRRAVAWGGMDAAELYKELYAKNNGQISVADLFGDSSSGTANDV</sequence>
<dbReference type="InterPro" id="IPR017740">
    <property type="entry name" value="TssA-like"/>
</dbReference>
<dbReference type="PANTHER" id="PTHR37951:SF1">
    <property type="entry name" value="TYPE VI SECRETION SYSTEM COMPONENT TSSA1"/>
    <property type="match status" value="1"/>
</dbReference>
<dbReference type="EMBL" id="BMJA01000001">
    <property type="protein sequence ID" value="GGA20952.1"/>
    <property type="molecule type" value="Genomic_DNA"/>
</dbReference>
<feature type="compositionally biased region" description="Acidic residues" evidence="1">
    <location>
        <begin position="292"/>
        <end position="305"/>
    </location>
</feature>
<evidence type="ECO:0000313" key="4">
    <source>
        <dbReference type="Proteomes" id="UP000620046"/>
    </source>
</evidence>
<feature type="domain" description="ImpA N-terminal" evidence="2">
    <location>
        <begin position="38"/>
        <end position="160"/>
    </location>
</feature>
<organism evidence="3 4">
    <name type="scientific">Dyella nitratireducens</name>
    <dbReference type="NCBI Taxonomy" id="1849580"/>
    <lineage>
        <taxon>Bacteria</taxon>
        <taxon>Pseudomonadati</taxon>
        <taxon>Pseudomonadota</taxon>
        <taxon>Gammaproteobacteria</taxon>
        <taxon>Lysobacterales</taxon>
        <taxon>Rhodanobacteraceae</taxon>
        <taxon>Dyella</taxon>
    </lineage>
</organism>
<dbReference type="RefSeq" id="WP_188792810.1">
    <property type="nucleotide sequence ID" value="NZ_BMJA01000001.1"/>
</dbReference>
<evidence type="ECO:0000259" key="2">
    <source>
        <dbReference type="Pfam" id="PF06812"/>
    </source>
</evidence>
<evidence type="ECO:0000313" key="3">
    <source>
        <dbReference type="EMBL" id="GGA20952.1"/>
    </source>
</evidence>
<protein>
    <recommendedName>
        <fullName evidence="2">ImpA N-terminal domain-containing protein</fullName>
    </recommendedName>
</protein>
<feature type="region of interest" description="Disordered" evidence="1">
    <location>
        <begin position="277"/>
        <end position="305"/>
    </location>
</feature>